<sequence>MEETMRLIVGYFAFIALAMAGLYSFADALAEAEQPADAQIDAASGDFQPEQVIDRQFPQAAPDFFVV</sequence>
<keyword evidence="2" id="KW-1185">Reference proteome</keyword>
<protein>
    <submittedName>
        <fullName evidence="1">Uncharacterized protein</fullName>
    </submittedName>
</protein>
<evidence type="ECO:0000313" key="2">
    <source>
        <dbReference type="Proteomes" id="UP000628854"/>
    </source>
</evidence>
<proteinExistence type="predicted"/>
<comment type="caution">
    <text evidence="1">The sequence shown here is derived from an EMBL/GenBank/DDBJ whole genome shotgun (WGS) entry which is preliminary data.</text>
</comment>
<accession>A0ABQ1JSD7</accession>
<dbReference type="EMBL" id="BMKF01000002">
    <property type="protein sequence ID" value="GGB75607.1"/>
    <property type="molecule type" value="Genomic_DNA"/>
</dbReference>
<name>A0ABQ1JSD7_9PROT</name>
<reference evidence="2" key="1">
    <citation type="journal article" date="2019" name="Int. J. Syst. Evol. Microbiol.">
        <title>The Global Catalogue of Microorganisms (GCM) 10K type strain sequencing project: providing services to taxonomists for standard genome sequencing and annotation.</title>
        <authorList>
            <consortium name="The Broad Institute Genomics Platform"/>
            <consortium name="The Broad Institute Genome Sequencing Center for Infectious Disease"/>
            <person name="Wu L."/>
            <person name="Ma J."/>
        </authorList>
    </citation>
    <scope>NUCLEOTIDE SEQUENCE [LARGE SCALE GENOMIC DNA]</scope>
    <source>
        <strain evidence="2">CGMCC 1.15928</strain>
    </source>
</reference>
<evidence type="ECO:0000313" key="1">
    <source>
        <dbReference type="EMBL" id="GGB75607.1"/>
    </source>
</evidence>
<organism evidence="1 2">
    <name type="scientific">Henriciella pelagia</name>
    <dbReference type="NCBI Taxonomy" id="1977912"/>
    <lineage>
        <taxon>Bacteria</taxon>
        <taxon>Pseudomonadati</taxon>
        <taxon>Pseudomonadota</taxon>
        <taxon>Alphaproteobacteria</taxon>
        <taxon>Hyphomonadales</taxon>
        <taxon>Hyphomonadaceae</taxon>
        <taxon>Henriciella</taxon>
    </lineage>
</organism>
<dbReference type="Proteomes" id="UP000628854">
    <property type="component" value="Unassembled WGS sequence"/>
</dbReference>
<gene>
    <name evidence="1" type="ORF">GCM10011503_25390</name>
</gene>